<evidence type="ECO:0000256" key="1">
    <source>
        <dbReference type="ARBA" id="ARBA00006486"/>
    </source>
</evidence>
<reference evidence="5 6" key="1">
    <citation type="submission" date="2021-12" db="EMBL/GenBank/DDBJ databases">
        <title>Discovery of the Pendulisporaceae a myxobacterial family with distinct sporulation behavior and unique specialized metabolism.</title>
        <authorList>
            <person name="Garcia R."/>
            <person name="Popoff A."/>
            <person name="Bader C.D."/>
            <person name="Loehr J."/>
            <person name="Walesch S."/>
            <person name="Walt C."/>
            <person name="Boldt J."/>
            <person name="Bunk B."/>
            <person name="Haeckl F.J.F.P.J."/>
            <person name="Gunesch A.P."/>
            <person name="Birkelbach J."/>
            <person name="Nuebel U."/>
            <person name="Pietschmann T."/>
            <person name="Bach T."/>
            <person name="Mueller R."/>
        </authorList>
    </citation>
    <scope>NUCLEOTIDE SEQUENCE [LARGE SCALE GENOMIC DNA]</scope>
    <source>
        <strain evidence="5 6">MSr11954</strain>
    </source>
</reference>
<evidence type="ECO:0000313" key="5">
    <source>
        <dbReference type="EMBL" id="WXB18821.1"/>
    </source>
</evidence>
<dbReference type="RefSeq" id="WP_394828447.1">
    <property type="nucleotide sequence ID" value="NZ_CP089984.1"/>
</dbReference>
<dbReference type="Pfam" id="PF00920">
    <property type="entry name" value="ILVD_EDD_N"/>
    <property type="match status" value="1"/>
</dbReference>
<protein>
    <submittedName>
        <fullName evidence="5">Dihydroxy-acid dehydratase</fullName>
        <ecNumber evidence="5">4.2.1.9</ecNumber>
    </submittedName>
</protein>
<feature type="domain" description="Dihydroxy-acid/6-phosphogluconate dehydratase N-terminal" evidence="4">
    <location>
        <begin position="98"/>
        <end position="188"/>
    </location>
</feature>
<evidence type="ECO:0000256" key="2">
    <source>
        <dbReference type="ARBA" id="ARBA00023239"/>
    </source>
</evidence>
<accession>A0ABZ2M8I1</accession>
<evidence type="ECO:0000313" key="6">
    <source>
        <dbReference type="Proteomes" id="UP001370348"/>
    </source>
</evidence>
<dbReference type="PANTHER" id="PTHR21000">
    <property type="entry name" value="DIHYDROXY-ACID DEHYDRATASE DAD"/>
    <property type="match status" value="1"/>
</dbReference>
<sequence length="291" mass="30865">MQSNTSKKGAARAPARATGKGAHSTVEDPAAVMAFARLDVPSQMLRGGPIAPGCFEGRDVTIGDAFEAVRSHAAGRMSRAPFKMLEDNACPGAGACGALVLDWIQKDRRPSEHLAGHAFENALASVAATVGSIYGVLHLLANAHEAGVDATIDDFDPIWARTPVLTDLKPGGRSTAVDMYRAGGVRLLTDGRSRGAAFDIAPRRIDADADRAARANRAARAKAEGLPRRQERARRRVIAKYAALISSAAEGAIARPSPRPNPNEKFEATHTTHTTDTTQISQTRTKQAEES</sequence>
<evidence type="ECO:0000259" key="4">
    <source>
        <dbReference type="Pfam" id="PF00920"/>
    </source>
</evidence>
<keyword evidence="6" id="KW-1185">Reference proteome</keyword>
<name>A0ABZ2M8I1_9BACT</name>
<organism evidence="5 6">
    <name type="scientific">Pendulispora albinea</name>
    <dbReference type="NCBI Taxonomy" id="2741071"/>
    <lineage>
        <taxon>Bacteria</taxon>
        <taxon>Pseudomonadati</taxon>
        <taxon>Myxococcota</taxon>
        <taxon>Myxococcia</taxon>
        <taxon>Myxococcales</taxon>
        <taxon>Sorangiineae</taxon>
        <taxon>Pendulisporaceae</taxon>
        <taxon>Pendulispora</taxon>
    </lineage>
</organism>
<dbReference type="GO" id="GO:0004160">
    <property type="term" value="F:dihydroxy-acid dehydratase activity"/>
    <property type="evidence" value="ECO:0007669"/>
    <property type="project" value="UniProtKB-EC"/>
</dbReference>
<feature type="compositionally biased region" description="Low complexity" evidence="3">
    <location>
        <begin position="271"/>
        <end position="285"/>
    </location>
</feature>
<dbReference type="InterPro" id="IPR050165">
    <property type="entry name" value="DHAD_IlvD/Edd"/>
</dbReference>
<dbReference type="SUPFAM" id="SSF143975">
    <property type="entry name" value="IlvD/EDD N-terminal domain-like"/>
    <property type="match status" value="1"/>
</dbReference>
<dbReference type="InterPro" id="IPR037237">
    <property type="entry name" value="IlvD/EDD_N"/>
</dbReference>
<dbReference type="EC" id="4.2.1.9" evidence="5"/>
<feature type="region of interest" description="Disordered" evidence="3">
    <location>
        <begin position="249"/>
        <end position="291"/>
    </location>
</feature>
<feature type="region of interest" description="Disordered" evidence="3">
    <location>
        <begin position="1"/>
        <end position="24"/>
    </location>
</feature>
<proteinExistence type="inferred from homology"/>
<dbReference type="Proteomes" id="UP001370348">
    <property type="component" value="Chromosome"/>
</dbReference>
<comment type="similarity">
    <text evidence="1">Belongs to the IlvD/Edd family.</text>
</comment>
<keyword evidence="2 5" id="KW-0456">Lyase</keyword>
<evidence type="ECO:0000256" key="3">
    <source>
        <dbReference type="SAM" id="MobiDB-lite"/>
    </source>
</evidence>
<gene>
    <name evidence="5" type="ORF">LZC94_16480</name>
</gene>
<dbReference type="PANTHER" id="PTHR21000:SF5">
    <property type="entry name" value="DIHYDROXY-ACID DEHYDRATASE, MITOCHONDRIAL"/>
    <property type="match status" value="1"/>
</dbReference>
<dbReference type="EMBL" id="CP089984">
    <property type="protein sequence ID" value="WXB18821.1"/>
    <property type="molecule type" value="Genomic_DNA"/>
</dbReference>
<dbReference type="InterPro" id="IPR000581">
    <property type="entry name" value="ILV_EDD_N"/>
</dbReference>